<dbReference type="Proteomes" id="UP001209878">
    <property type="component" value="Unassembled WGS sequence"/>
</dbReference>
<dbReference type="InterPro" id="IPR016024">
    <property type="entry name" value="ARM-type_fold"/>
</dbReference>
<name>A0AAD9NSQ0_RIDPI</name>
<gene>
    <name evidence="3" type="ORF">NP493_506g00003</name>
</gene>
<feature type="coiled-coil region" evidence="1">
    <location>
        <begin position="670"/>
        <end position="875"/>
    </location>
</feature>
<evidence type="ECO:0000313" key="4">
    <source>
        <dbReference type="Proteomes" id="UP001209878"/>
    </source>
</evidence>
<dbReference type="Gene3D" id="1.10.287.1490">
    <property type="match status" value="1"/>
</dbReference>
<comment type="caution">
    <text evidence="3">The sequence shown here is derived from an EMBL/GenBank/DDBJ whole genome shotgun (WGS) entry which is preliminary data.</text>
</comment>
<reference evidence="3" key="1">
    <citation type="journal article" date="2023" name="Mol. Biol. Evol.">
        <title>Third-Generation Sequencing Reveals the Adaptive Role of the Epigenome in Three Deep-Sea Polychaetes.</title>
        <authorList>
            <person name="Perez M."/>
            <person name="Aroh O."/>
            <person name="Sun Y."/>
            <person name="Lan Y."/>
            <person name="Juniper S.K."/>
            <person name="Young C.R."/>
            <person name="Angers B."/>
            <person name="Qian P.Y."/>
        </authorList>
    </citation>
    <scope>NUCLEOTIDE SEQUENCE</scope>
    <source>
        <strain evidence="3">R07B-5</strain>
    </source>
</reference>
<dbReference type="AlphaFoldDB" id="A0AAD9NSQ0"/>
<protein>
    <recommendedName>
        <fullName evidence="2">CIP2A N-terminal domain-containing protein</fullName>
    </recommendedName>
</protein>
<sequence length="925" mass="104362">METTSCLKAVVGSANQYRKDPSDTNLVHLQRDLDVLISISGSRTSLDFFDPGKLLPTECLSSLVSILNDGHSKPALGHKVMVLLSNLACNDAVRDTLHRSFHLTACLATFLRTQATSAADPITLQCVQLLQQVTYKCKISAQETYVDDLLQFLIKHTQEKQTELTEPCLGVLANLCQCSFSIQTHIKTMENMKPFVKSLMSYLSHRDQMMVMYSLCLLTSLCLHEELGQRLFSDQNINQTLQFMFHVLVNGDSVLSRRYTADLFIDLVRHTKVHQPLARYDHLHTCLRQILPLLCSHDAESVSKICELLLAFCSVDKLRNAICDTFFELATPQQPAPPGVEMKEPFHAVLCWACQSVDDLTMSSPTLHALDFLRQMFEAALDVGLRATAIQCTDIVLPTLVNTLIAFPTSHQGAPSLKNCQKTAKTLQFLTGLCNDEVQRAKVAAAVDATTYQQLLHYQFENNSLGIRALQTSPERNLCRDTDVDIVLYTLELMLLVCCHDVAKETELCGFLQDCRMVPFLAYGLTSESRDRVRTSLRLVTRGAALDNFPSILLGDAIAASNATTQPQSPHMTSDTTCVTAMSSVTPLGSWSAENKENMPHAPTHHRQKKMASQELEESVQSLIDKMQKGLELKDLRASEIINIYEHQLLSLQTKENHLQDLLEAKAMALSQADRLIAQYRCRRAQSEAEARQLRSLLQQSEKRCEDMRERQSEAVHQVEQLQMEVDELTRANARLETIAEEHAELTHTFTDQTQRLESVQRALVTLKAEHETMTEMQEMLRRHNDTLKQQHDAATEQVAKLEEERKHLSRQLKDKDTKLQEVSKSLHKTEERLKDVKKIRDELETAIDSLRDDLSKTEQKKKDLQHKVSTLEVVCQQHETAIAAKDGQLKHFKLELDKHAQIAALIHNLSSTKDLAATQAKLSS</sequence>
<keyword evidence="1" id="KW-0175">Coiled coil</keyword>
<evidence type="ECO:0000256" key="1">
    <source>
        <dbReference type="SAM" id="Coils"/>
    </source>
</evidence>
<dbReference type="SUPFAM" id="SSF48371">
    <property type="entry name" value="ARM repeat"/>
    <property type="match status" value="1"/>
</dbReference>
<dbReference type="InterPro" id="IPR042510">
    <property type="entry name" value="CIP2A"/>
</dbReference>
<dbReference type="PANTHER" id="PTHR23161:SF2">
    <property type="entry name" value="PROTEIN CIP2A"/>
    <property type="match status" value="1"/>
</dbReference>
<feature type="domain" description="CIP2A N-terminal" evidence="2">
    <location>
        <begin position="22"/>
        <end position="566"/>
    </location>
</feature>
<dbReference type="Gene3D" id="1.25.10.10">
    <property type="entry name" value="Leucine-rich Repeat Variant"/>
    <property type="match status" value="1"/>
</dbReference>
<organism evidence="3 4">
    <name type="scientific">Ridgeia piscesae</name>
    <name type="common">Tubeworm</name>
    <dbReference type="NCBI Taxonomy" id="27915"/>
    <lineage>
        <taxon>Eukaryota</taxon>
        <taxon>Metazoa</taxon>
        <taxon>Spiralia</taxon>
        <taxon>Lophotrochozoa</taxon>
        <taxon>Annelida</taxon>
        <taxon>Polychaeta</taxon>
        <taxon>Sedentaria</taxon>
        <taxon>Canalipalpata</taxon>
        <taxon>Sabellida</taxon>
        <taxon>Siboglinidae</taxon>
        <taxon>Ridgeia</taxon>
    </lineage>
</organism>
<dbReference type="InterPro" id="IPR011989">
    <property type="entry name" value="ARM-like"/>
</dbReference>
<dbReference type="EMBL" id="JAODUO010000505">
    <property type="protein sequence ID" value="KAK2179201.1"/>
    <property type="molecule type" value="Genomic_DNA"/>
</dbReference>
<accession>A0AAD9NSQ0</accession>
<evidence type="ECO:0000259" key="2">
    <source>
        <dbReference type="Pfam" id="PF21044"/>
    </source>
</evidence>
<keyword evidence="4" id="KW-1185">Reference proteome</keyword>
<dbReference type="PANTHER" id="PTHR23161">
    <property type="entry name" value="PROTEIN CIP2A"/>
    <property type="match status" value="1"/>
</dbReference>
<dbReference type="Pfam" id="PF21044">
    <property type="entry name" value="CIP2A_N"/>
    <property type="match status" value="1"/>
</dbReference>
<dbReference type="SUPFAM" id="SSF57997">
    <property type="entry name" value="Tropomyosin"/>
    <property type="match status" value="1"/>
</dbReference>
<proteinExistence type="predicted"/>
<evidence type="ECO:0000313" key="3">
    <source>
        <dbReference type="EMBL" id="KAK2179201.1"/>
    </source>
</evidence>
<dbReference type="InterPro" id="IPR048701">
    <property type="entry name" value="CIP2A_N"/>
</dbReference>